<proteinExistence type="predicted"/>
<evidence type="ECO:0000313" key="1">
    <source>
        <dbReference type="EMBL" id="KAH1031192.1"/>
    </source>
</evidence>
<name>A0A9D3ZEU8_9ROSI</name>
<dbReference type="Proteomes" id="UP000828251">
    <property type="component" value="Unassembled WGS sequence"/>
</dbReference>
<organism evidence="1 2">
    <name type="scientific">Gossypium stocksii</name>
    <dbReference type="NCBI Taxonomy" id="47602"/>
    <lineage>
        <taxon>Eukaryota</taxon>
        <taxon>Viridiplantae</taxon>
        <taxon>Streptophyta</taxon>
        <taxon>Embryophyta</taxon>
        <taxon>Tracheophyta</taxon>
        <taxon>Spermatophyta</taxon>
        <taxon>Magnoliopsida</taxon>
        <taxon>eudicotyledons</taxon>
        <taxon>Gunneridae</taxon>
        <taxon>Pentapetalae</taxon>
        <taxon>rosids</taxon>
        <taxon>malvids</taxon>
        <taxon>Malvales</taxon>
        <taxon>Malvaceae</taxon>
        <taxon>Malvoideae</taxon>
        <taxon>Gossypium</taxon>
    </lineage>
</organism>
<keyword evidence="2" id="KW-1185">Reference proteome</keyword>
<accession>A0A9D3ZEU8</accession>
<sequence length="112" mass="13621">NYKGVWEIATECEWNTLFLTLEELAIILVVQEFYLALKEREATGLYYDMRTHVKVRRVDVLVMIGRIFQFYDAPYYYHDLMFKVNLNQFKNVDMEERLRSLTEGKEEWTYQS</sequence>
<dbReference type="EMBL" id="JAIQCV010000013">
    <property type="protein sequence ID" value="KAH1031192.1"/>
    <property type="molecule type" value="Genomic_DNA"/>
</dbReference>
<feature type="non-terminal residue" evidence="1">
    <location>
        <position position="112"/>
    </location>
</feature>
<dbReference type="OrthoDB" id="984174at2759"/>
<dbReference type="AlphaFoldDB" id="A0A9D3ZEU8"/>
<evidence type="ECO:0000313" key="2">
    <source>
        <dbReference type="Proteomes" id="UP000828251"/>
    </source>
</evidence>
<comment type="caution">
    <text evidence="1">The sequence shown here is derived from an EMBL/GenBank/DDBJ whole genome shotgun (WGS) entry which is preliminary data.</text>
</comment>
<reference evidence="1 2" key="1">
    <citation type="journal article" date="2021" name="Plant Biotechnol. J.">
        <title>Multi-omics assisted identification of the key and species-specific regulatory components of drought-tolerant mechanisms in Gossypium stocksii.</title>
        <authorList>
            <person name="Yu D."/>
            <person name="Ke L."/>
            <person name="Zhang D."/>
            <person name="Wu Y."/>
            <person name="Sun Y."/>
            <person name="Mei J."/>
            <person name="Sun J."/>
            <person name="Sun Y."/>
        </authorList>
    </citation>
    <scope>NUCLEOTIDE SEQUENCE [LARGE SCALE GENOMIC DNA]</scope>
    <source>
        <strain evidence="2">cv. E1</strain>
        <tissue evidence="1">Leaf</tissue>
    </source>
</reference>
<protein>
    <submittedName>
        <fullName evidence="1">Uncharacterized protein</fullName>
    </submittedName>
</protein>
<feature type="non-terminal residue" evidence="1">
    <location>
        <position position="1"/>
    </location>
</feature>
<gene>
    <name evidence="1" type="ORF">J1N35_043366</name>
</gene>